<dbReference type="InterPro" id="IPR036583">
    <property type="entry name" value="23S_rRNA_IVS_sf"/>
</dbReference>
<gene>
    <name evidence="1" type="ORF">OS145_11047</name>
</gene>
<dbReference type="Gene3D" id="1.20.1440.60">
    <property type="entry name" value="23S rRNA-intervening sequence"/>
    <property type="match status" value="1"/>
</dbReference>
<dbReference type="Proteomes" id="UP000016543">
    <property type="component" value="Unassembled WGS sequence"/>
</dbReference>
<dbReference type="EMBL" id="AAMX01000011">
    <property type="protein sequence ID" value="EAQ31838.1"/>
    <property type="molecule type" value="Genomic_DNA"/>
</dbReference>
<dbReference type="RefSeq" id="WP_006954862.1">
    <property type="nucleotide sequence ID" value="NZ_CH672404.1"/>
</dbReference>
<dbReference type="SUPFAM" id="SSF158446">
    <property type="entry name" value="IVS-encoded protein-like"/>
    <property type="match status" value="1"/>
</dbReference>
<sequence>MNYQKLWLWQHSLDIAIDIMETFQHSKNFSFKDQVFRSAISIPSNIAEAMTRDTPADRRRILYYAIGSCAELDTQLQIALRLKWIETKQREQWRRALRQIYVGLHRLRGKLEQSRDASSARRL</sequence>
<protein>
    <recommendedName>
        <fullName evidence="3">Four helix bundle protein</fullName>
    </recommendedName>
</protein>
<reference evidence="1 2" key="1">
    <citation type="submission" date="2006-01" db="EMBL/GenBank/DDBJ databases">
        <authorList>
            <person name="Brettar I."/>
            <person name="Hofle M."/>
            <person name="Ferriera S."/>
            <person name="Johnson J."/>
            <person name="Kravitz S."/>
            <person name="Halpern A."/>
            <person name="Remington K."/>
            <person name="Beeson K."/>
            <person name="Tran B."/>
            <person name="Rogers Y.-H."/>
            <person name="Friedman R."/>
            <person name="Venter J.C."/>
        </authorList>
    </citation>
    <scope>NUCLEOTIDE SEQUENCE [LARGE SCALE GENOMIC DNA]</scope>
    <source>
        <strain evidence="1 2">OS145</strain>
    </source>
</reference>
<evidence type="ECO:0008006" key="3">
    <source>
        <dbReference type="Google" id="ProtNLM"/>
    </source>
</evidence>
<dbReference type="PANTHER" id="PTHR38471:SF2">
    <property type="entry name" value="FOUR HELIX BUNDLE PROTEIN"/>
    <property type="match status" value="1"/>
</dbReference>
<evidence type="ECO:0000313" key="1">
    <source>
        <dbReference type="EMBL" id="EAQ31838.1"/>
    </source>
</evidence>
<accession>A0ABM9WLP8</accession>
<proteinExistence type="predicted"/>
<dbReference type="PANTHER" id="PTHR38471">
    <property type="entry name" value="FOUR HELIX BUNDLE PROTEIN"/>
    <property type="match status" value="1"/>
</dbReference>
<dbReference type="InterPro" id="IPR012657">
    <property type="entry name" value="23S_rRNA-intervening_sequence"/>
</dbReference>
<dbReference type="Pfam" id="PF05635">
    <property type="entry name" value="23S_rRNA_IVP"/>
    <property type="match status" value="1"/>
</dbReference>
<name>A0ABM9WLP8_9GAMM</name>
<dbReference type="NCBIfam" id="TIGR02436">
    <property type="entry name" value="four helix bundle protein"/>
    <property type="match status" value="1"/>
</dbReference>
<evidence type="ECO:0000313" key="2">
    <source>
        <dbReference type="Proteomes" id="UP000016543"/>
    </source>
</evidence>
<keyword evidence="2" id="KW-1185">Reference proteome</keyword>
<comment type="caution">
    <text evidence="1">The sequence shown here is derived from an EMBL/GenBank/DDBJ whole genome shotgun (WGS) entry which is preliminary data.</text>
</comment>
<organism evidence="1 2">
    <name type="scientific">Idiomarina baltica OS145</name>
    <dbReference type="NCBI Taxonomy" id="314276"/>
    <lineage>
        <taxon>Bacteria</taxon>
        <taxon>Pseudomonadati</taxon>
        <taxon>Pseudomonadota</taxon>
        <taxon>Gammaproteobacteria</taxon>
        <taxon>Alteromonadales</taxon>
        <taxon>Idiomarinaceae</taxon>
        <taxon>Idiomarina</taxon>
    </lineage>
</organism>